<evidence type="ECO:0000256" key="4">
    <source>
        <dbReference type="ARBA" id="ARBA00022833"/>
    </source>
</evidence>
<dbReference type="GO" id="GO:0004399">
    <property type="term" value="F:histidinol dehydrogenase activity"/>
    <property type="evidence" value="ECO:0007669"/>
    <property type="project" value="UniProtKB-EC"/>
</dbReference>
<gene>
    <name evidence="8" type="primary">hisD</name>
    <name evidence="8" type="ORF">QEH59_04715</name>
</gene>
<dbReference type="InterPro" id="IPR001692">
    <property type="entry name" value="Histidinol_DH_CS"/>
</dbReference>
<evidence type="ECO:0000256" key="6">
    <source>
        <dbReference type="PIRNR" id="PIRNR000099"/>
    </source>
</evidence>
<comment type="caution">
    <text evidence="8">The sequence shown here is derived from an EMBL/GenBank/DDBJ whole genome shotgun (WGS) entry which is preliminary data.</text>
</comment>
<keyword evidence="5 6" id="KW-0560">Oxidoreductase</keyword>
<keyword evidence="9" id="KW-1185">Reference proteome</keyword>
<dbReference type="EMBL" id="JARXIC010000005">
    <property type="protein sequence ID" value="MDQ8193712.1"/>
    <property type="molecule type" value="Genomic_DNA"/>
</dbReference>
<sequence length="431" mass="46025">MQKIEFSDTPKFQQALRTFCEQAIVAGDVTDVVSAVLAEVRQRGDAAVLEYTEKFDGAQLKANQMRVSAEELKASVKSLSLADRKAIRESIALVKEFHKQTLPKNWKAKNAQGGIVGERFYPIQRVGLYIPGGNVPLVSTVVMTAVLAKLVKCPEIAVCTPPDAEGQIAPAMLAALSMIGIDEVYKVGGIQAIGAMAYGTQTIPAVDKVFGPGNAFVMEAKRQVLGTIGIDLLPGPSEVMIIADSGANPQHVAADLLAQAEHGSGKEIIYFATTSKALLKKVEKAIAQQMPSLTHAEKCAKVLDGRCLAVTCKKLSQAAEVANYIAPEHLELQVADKSIEPLSKQITTAGAILQGYLTPTVLGDFTAGPSHTLPTGRAGRFFSGLQATDFMRRSSTVRYNAKSLANAAPVVETFARLEKLDAHGKSLTIRL</sequence>
<protein>
    <submittedName>
        <fullName evidence="8">Histidinol dehydrogenase</fullName>
        <ecNumber evidence="8">1.1.1.23</ecNumber>
    </submittedName>
</protein>
<dbReference type="PIRSF" id="PIRSF000099">
    <property type="entry name" value="Histidinol_dh"/>
    <property type="match status" value="1"/>
</dbReference>
<dbReference type="EC" id="1.1.1.23" evidence="8"/>
<dbReference type="Pfam" id="PF00815">
    <property type="entry name" value="Histidinol_dh"/>
    <property type="match status" value="1"/>
</dbReference>
<dbReference type="PRINTS" id="PR00083">
    <property type="entry name" value="HOLDHDRGNASE"/>
</dbReference>
<dbReference type="Gene3D" id="1.20.5.1300">
    <property type="match status" value="1"/>
</dbReference>
<organism evidence="8 9">
    <name type="scientific">Thalassobacterium sedimentorum</name>
    <dbReference type="NCBI Taxonomy" id="3041258"/>
    <lineage>
        <taxon>Bacteria</taxon>
        <taxon>Pseudomonadati</taxon>
        <taxon>Verrucomicrobiota</taxon>
        <taxon>Opitutia</taxon>
        <taxon>Puniceicoccales</taxon>
        <taxon>Coraliomargaritaceae</taxon>
        <taxon>Thalassobacterium</taxon>
    </lineage>
</organism>
<dbReference type="Proteomes" id="UP001243717">
    <property type="component" value="Unassembled WGS sequence"/>
</dbReference>
<proteinExistence type="inferred from homology"/>
<evidence type="ECO:0000256" key="5">
    <source>
        <dbReference type="ARBA" id="ARBA00023002"/>
    </source>
</evidence>
<comment type="cofactor">
    <cofactor evidence="1">
        <name>Zn(2+)</name>
        <dbReference type="ChEBI" id="CHEBI:29105"/>
    </cofactor>
</comment>
<evidence type="ECO:0000256" key="2">
    <source>
        <dbReference type="ARBA" id="ARBA00010178"/>
    </source>
</evidence>
<reference evidence="8 9" key="1">
    <citation type="submission" date="2023-04" db="EMBL/GenBank/DDBJ databases">
        <title>A novel bacteria isolated from coastal sediment.</title>
        <authorList>
            <person name="Liu X.-J."/>
            <person name="Du Z.-J."/>
        </authorList>
    </citation>
    <scope>NUCLEOTIDE SEQUENCE [LARGE SCALE GENOMIC DNA]</scope>
    <source>
        <strain evidence="8 9">SDUM461004</strain>
    </source>
</reference>
<keyword evidence="4" id="KW-0862">Zinc</keyword>
<comment type="similarity">
    <text evidence="2 6 7">Belongs to the histidinol dehydrogenase family.</text>
</comment>
<evidence type="ECO:0000256" key="7">
    <source>
        <dbReference type="RuleBase" id="RU004175"/>
    </source>
</evidence>
<dbReference type="InterPro" id="IPR016161">
    <property type="entry name" value="Ald_DH/histidinol_DH"/>
</dbReference>
<evidence type="ECO:0000313" key="8">
    <source>
        <dbReference type="EMBL" id="MDQ8193712.1"/>
    </source>
</evidence>
<dbReference type="CDD" id="cd06572">
    <property type="entry name" value="Histidinol_dh"/>
    <property type="match status" value="1"/>
</dbReference>
<keyword evidence="3" id="KW-0479">Metal-binding</keyword>
<evidence type="ECO:0000256" key="1">
    <source>
        <dbReference type="ARBA" id="ARBA00001947"/>
    </source>
</evidence>
<dbReference type="NCBIfam" id="TIGR00069">
    <property type="entry name" value="hisD"/>
    <property type="match status" value="1"/>
</dbReference>
<dbReference type="SUPFAM" id="SSF53720">
    <property type="entry name" value="ALDH-like"/>
    <property type="match status" value="1"/>
</dbReference>
<dbReference type="PANTHER" id="PTHR21256">
    <property type="entry name" value="HISTIDINOL DEHYDROGENASE HDH"/>
    <property type="match status" value="1"/>
</dbReference>
<name>A0ABU1AFW0_9BACT</name>
<dbReference type="PROSITE" id="PS00611">
    <property type="entry name" value="HISOL_DEHYDROGENASE"/>
    <property type="match status" value="1"/>
</dbReference>
<accession>A0ABU1AFW0</accession>
<dbReference type="InterPro" id="IPR012131">
    <property type="entry name" value="Hstdl_DH"/>
</dbReference>
<evidence type="ECO:0000313" key="9">
    <source>
        <dbReference type="Proteomes" id="UP001243717"/>
    </source>
</evidence>
<dbReference type="InterPro" id="IPR022695">
    <property type="entry name" value="Histidinol_DH_monofunct"/>
</dbReference>
<dbReference type="RefSeq" id="WP_308984195.1">
    <property type="nucleotide sequence ID" value="NZ_JARXIC010000005.1"/>
</dbReference>
<evidence type="ECO:0000256" key="3">
    <source>
        <dbReference type="ARBA" id="ARBA00022723"/>
    </source>
</evidence>
<dbReference type="Gene3D" id="3.40.50.1980">
    <property type="entry name" value="Nitrogenase molybdenum iron protein domain"/>
    <property type="match status" value="2"/>
</dbReference>
<dbReference type="PANTHER" id="PTHR21256:SF2">
    <property type="entry name" value="HISTIDINE BIOSYNTHESIS TRIFUNCTIONAL PROTEIN"/>
    <property type="match status" value="1"/>
</dbReference>